<dbReference type="InterPro" id="IPR016024">
    <property type="entry name" value="ARM-type_fold"/>
</dbReference>
<evidence type="ECO:0000259" key="11">
    <source>
        <dbReference type="PROSITE" id="PS51698"/>
    </source>
</evidence>
<feature type="repeat" description="ARM" evidence="10">
    <location>
        <begin position="441"/>
        <end position="483"/>
    </location>
</feature>
<organism evidence="12 13">
    <name type="scientific">Ceratodon purpureus</name>
    <name type="common">Fire moss</name>
    <name type="synonym">Dicranum purpureum</name>
    <dbReference type="NCBI Taxonomy" id="3225"/>
    <lineage>
        <taxon>Eukaryota</taxon>
        <taxon>Viridiplantae</taxon>
        <taxon>Streptophyta</taxon>
        <taxon>Embryophyta</taxon>
        <taxon>Bryophyta</taxon>
        <taxon>Bryophytina</taxon>
        <taxon>Bryopsida</taxon>
        <taxon>Dicranidae</taxon>
        <taxon>Pseudoditrichales</taxon>
        <taxon>Ditrichaceae</taxon>
        <taxon>Ceratodon</taxon>
    </lineage>
</organism>
<dbReference type="InterPro" id="IPR011989">
    <property type="entry name" value="ARM-like"/>
</dbReference>
<dbReference type="PROSITE" id="PS51698">
    <property type="entry name" value="U_BOX"/>
    <property type="match status" value="1"/>
</dbReference>
<dbReference type="InterPro" id="IPR036537">
    <property type="entry name" value="Adaptor_Cbl_N_dom_sf"/>
</dbReference>
<comment type="catalytic activity">
    <reaction evidence="1">
        <text>S-ubiquitinyl-[E2 ubiquitin-conjugating enzyme]-L-cysteine + [acceptor protein]-L-lysine = [E2 ubiquitin-conjugating enzyme]-L-cysteine + N(6)-ubiquitinyl-[acceptor protein]-L-lysine.</text>
        <dbReference type="EC" id="2.3.2.27"/>
    </reaction>
</comment>
<dbReference type="Pfam" id="PF25598">
    <property type="entry name" value="ARM_PUB"/>
    <property type="match status" value="1"/>
</dbReference>
<dbReference type="Proteomes" id="UP000822688">
    <property type="component" value="Chromosome 3"/>
</dbReference>
<evidence type="ECO:0000256" key="6">
    <source>
        <dbReference type="ARBA" id="ARBA00022786"/>
    </source>
</evidence>
<evidence type="ECO:0000256" key="3">
    <source>
        <dbReference type="ARBA" id="ARBA00012483"/>
    </source>
</evidence>
<dbReference type="Pfam" id="PF25368">
    <property type="entry name" value="PUB10_N"/>
    <property type="match status" value="1"/>
</dbReference>
<keyword evidence="13" id="KW-1185">Reference proteome</keyword>
<dbReference type="FunFam" id="3.30.40.10:FF:000114">
    <property type="entry name" value="RING-type E3 ubiquitin transferase"/>
    <property type="match status" value="1"/>
</dbReference>
<dbReference type="InterPro" id="IPR045210">
    <property type="entry name" value="RING-Ubox_PUB"/>
</dbReference>
<dbReference type="OrthoDB" id="7537227at2759"/>
<dbReference type="AlphaFoldDB" id="A0A8T0IGV3"/>
<dbReference type="EMBL" id="CM026423">
    <property type="protein sequence ID" value="KAG0581768.1"/>
    <property type="molecule type" value="Genomic_DNA"/>
</dbReference>
<comment type="caution">
    <text evidence="12">The sequence shown here is derived from an EMBL/GenBank/DDBJ whole genome shotgun (WGS) entry which is preliminary data.</text>
</comment>
<dbReference type="InterPro" id="IPR058678">
    <property type="entry name" value="ARM_PUB"/>
</dbReference>
<dbReference type="SMART" id="SM00504">
    <property type="entry name" value="Ubox"/>
    <property type="match status" value="1"/>
</dbReference>
<dbReference type="FunFam" id="1.20.930.20:FF:000002">
    <property type="entry name" value="RING-type E3 ubiquitin transferase"/>
    <property type="match status" value="1"/>
</dbReference>
<dbReference type="Gene3D" id="1.25.10.10">
    <property type="entry name" value="Leucine-rich Repeat Variant"/>
    <property type="match status" value="1"/>
</dbReference>
<proteinExistence type="predicted"/>
<dbReference type="PANTHER" id="PTHR23315">
    <property type="entry name" value="U BOX DOMAIN-CONTAINING"/>
    <property type="match status" value="1"/>
</dbReference>
<dbReference type="SUPFAM" id="SSF48371">
    <property type="entry name" value="ARM repeat"/>
    <property type="match status" value="1"/>
</dbReference>
<dbReference type="InterPro" id="IPR003613">
    <property type="entry name" value="Ubox_domain"/>
</dbReference>
<evidence type="ECO:0000256" key="5">
    <source>
        <dbReference type="ARBA" id="ARBA00022737"/>
    </source>
</evidence>
<keyword evidence="6" id="KW-0833">Ubl conjugation pathway</keyword>
<evidence type="ECO:0000256" key="9">
    <source>
        <dbReference type="ARBA" id="ARBA00076227"/>
    </source>
</evidence>
<dbReference type="EC" id="2.3.2.27" evidence="3"/>
<name>A0A8T0IGV3_CERPU</name>
<dbReference type="PANTHER" id="PTHR23315:SF111">
    <property type="entry name" value="U-BOX DOMAIN-CONTAINING PROTEIN 14"/>
    <property type="match status" value="1"/>
</dbReference>
<dbReference type="InterPro" id="IPR059179">
    <property type="entry name" value="MLKL-like_MCAfunc"/>
</dbReference>
<evidence type="ECO:0000256" key="10">
    <source>
        <dbReference type="PROSITE-ProRule" id="PRU00259"/>
    </source>
</evidence>
<reference evidence="12" key="1">
    <citation type="submission" date="2020-06" db="EMBL/GenBank/DDBJ databases">
        <title>WGS assembly of Ceratodon purpureus strain R40.</title>
        <authorList>
            <person name="Carey S.B."/>
            <person name="Jenkins J."/>
            <person name="Shu S."/>
            <person name="Lovell J.T."/>
            <person name="Sreedasyam A."/>
            <person name="Maumus F."/>
            <person name="Tiley G.P."/>
            <person name="Fernandez-Pozo N."/>
            <person name="Barry K."/>
            <person name="Chen C."/>
            <person name="Wang M."/>
            <person name="Lipzen A."/>
            <person name="Daum C."/>
            <person name="Saski C.A."/>
            <person name="Payton A.C."/>
            <person name="Mcbreen J.C."/>
            <person name="Conrad R.E."/>
            <person name="Kollar L.M."/>
            <person name="Olsson S."/>
            <person name="Huttunen S."/>
            <person name="Landis J.B."/>
            <person name="Wickett N.J."/>
            <person name="Johnson M.G."/>
            <person name="Rensing S.A."/>
            <person name="Grimwood J."/>
            <person name="Schmutz J."/>
            <person name="Mcdaniel S.F."/>
        </authorList>
    </citation>
    <scope>NUCLEOTIDE SEQUENCE</scope>
    <source>
        <strain evidence="12">R40</strain>
    </source>
</reference>
<keyword evidence="5" id="KW-0677">Repeat</keyword>
<dbReference type="CDD" id="cd21037">
    <property type="entry name" value="MLKL_NTD"/>
    <property type="match status" value="1"/>
</dbReference>
<gene>
    <name evidence="12" type="ORF">KC19_3G007500</name>
</gene>
<dbReference type="PROSITE" id="PS50176">
    <property type="entry name" value="ARM_REPEAT"/>
    <property type="match status" value="3"/>
</dbReference>
<evidence type="ECO:0000313" key="13">
    <source>
        <dbReference type="Proteomes" id="UP000822688"/>
    </source>
</evidence>
<dbReference type="InterPro" id="IPR000225">
    <property type="entry name" value="Armadillo"/>
</dbReference>
<dbReference type="FunFam" id="1.25.10.10:FF:000082">
    <property type="entry name" value="RING-type E3 ubiquitin transferase"/>
    <property type="match status" value="1"/>
</dbReference>
<sequence>MAESSSHSLVQKILETVSVITSIGVFKTHKKECSTFTRRVKLLVPLFEEVKDLNISLSEEDFTCFTTLATALNTAKALLLLCNRGSKLYLILEQQNVANQFMLLNTTLGQALDRSSLPGISDEVREQVDLVHHQFQRSKGLDDPVDAQLNAELNSALNAAHGHSESQLKQLAEAFKFDTARALMTELQALQGMRTEKEPALDGLLRNERGFEQILALLNVLRILFPQEDLEQEDPELKKLQVELRAGVDKVSIQPASDIATDKGSPDIPDDFKCPISLDLMRDPVIIATGQTYERSCIQKWLDSGKRTCPKTGLPLPHTNLTPNHVLRSVIAEWCTLHGVELPKKRAKGSQCSPEDKAAIDELVAKLSSPIVEVKRGAACDIRLRAKKNVDHRICIAEQGAIPLLVALLLSPDLKTQEHAVTALLNLSINDSNKGRIMQAGAIDPVVEVLKNGGMEARENAAATLFSLSLVDENKIAIGTSGAIPALVTLLRDGTPRGKKDAATALFNLSIYQGNKVRAVQAGVVPPLMKLIADQPATMMDEALAILAILATHHEGRIAIGALGPTPTWVKIIVSESSRNKENAAAILLALCSHHPRYIMQARECNAIEPLTGLAHSLEATNRAKRKATALVDLLKLKSEPENLSQRVESMIV</sequence>
<evidence type="ECO:0000256" key="7">
    <source>
        <dbReference type="ARBA" id="ARBA00074389"/>
    </source>
</evidence>
<dbReference type="Gene3D" id="1.20.930.20">
    <property type="entry name" value="Adaptor protein Cbl, N-terminal domain"/>
    <property type="match status" value="1"/>
</dbReference>
<keyword evidence="4" id="KW-0808">Transferase</keyword>
<evidence type="ECO:0000313" key="12">
    <source>
        <dbReference type="EMBL" id="KAG0581768.1"/>
    </source>
</evidence>
<dbReference type="GO" id="GO:0007166">
    <property type="term" value="P:cell surface receptor signaling pathway"/>
    <property type="evidence" value="ECO:0007669"/>
    <property type="project" value="InterPro"/>
</dbReference>
<dbReference type="GO" id="GO:0016567">
    <property type="term" value="P:protein ubiquitination"/>
    <property type="evidence" value="ECO:0007669"/>
    <property type="project" value="InterPro"/>
</dbReference>
<dbReference type="SMART" id="SM00185">
    <property type="entry name" value="ARM"/>
    <property type="match status" value="4"/>
</dbReference>
<dbReference type="InterPro" id="IPR013083">
    <property type="entry name" value="Znf_RING/FYVE/PHD"/>
</dbReference>
<dbReference type="Pfam" id="PF04564">
    <property type="entry name" value="U-box"/>
    <property type="match status" value="1"/>
</dbReference>
<feature type="repeat" description="ARM" evidence="10">
    <location>
        <begin position="482"/>
        <end position="524"/>
    </location>
</feature>
<evidence type="ECO:0000256" key="2">
    <source>
        <dbReference type="ARBA" id="ARBA00004906"/>
    </source>
</evidence>
<comment type="pathway">
    <text evidence="2">Protein modification; protein ubiquitination.</text>
</comment>
<feature type="domain" description="U-box" evidence="11">
    <location>
        <begin position="267"/>
        <end position="341"/>
    </location>
</feature>
<dbReference type="Gene3D" id="3.30.40.10">
    <property type="entry name" value="Zinc/RING finger domain, C3HC4 (zinc finger)"/>
    <property type="match status" value="1"/>
</dbReference>
<protein>
    <recommendedName>
        <fullName evidence="7">U-box domain-containing protein 12</fullName>
        <ecNumber evidence="3">2.3.2.27</ecNumber>
    </recommendedName>
    <alternativeName>
        <fullName evidence="8">Plant U-box protein 12</fullName>
    </alternativeName>
    <alternativeName>
        <fullName evidence="9">RING-type E3 ubiquitin transferase PUB12</fullName>
    </alternativeName>
</protein>
<dbReference type="GO" id="GO:0061630">
    <property type="term" value="F:ubiquitin protein ligase activity"/>
    <property type="evidence" value="ECO:0007669"/>
    <property type="project" value="UniProtKB-EC"/>
</dbReference>
<dbReference type="SUPFAM" id="SSF57850">
    <property type="entry name" value="RING/U-box"/>
    <property type="match status" value="1"/>
</dbReference>
<evidence type="ECO:0000256" key="8">
    <source>
        <dbReference type="ARBA" id="ARBA00075465"/>
    </source>
</evidence>
<accession>A0A8T0IGV3</accession>
<dbReference type="InterPro" id="IPR057623">
    <property type="entry name" value="PUB12-19-like_N"/>
</dbReference>
<feature type="repeat" description="ARM" evidence="10">
    <location>
        <begin position="400"/>
        <end position="442"/>
    </location>
</feature>
<dbReference type="CDD" id="cd16664">
    <property type="entry name" value="RING-Ubox_PUB"/>
    <property type="match status" value="1"/>
</dbReference>
<evidence type="ECO:0000256" key="1">
    <source>
        <dbReference type="ARBA" id="ARBA00000900"/>
    </source>
</evidence>
<evidence type="ECO:0000256" key="4">
    <source>
        <dbReference type="ARBA" id="ARBA00022679"/>
    </source>
</evidence>